<feature type="binding site" evidence="7">
    <location>
        <begin position="94"/>
        <end position="99"/>
    </location>
    <ligand>
        <name>S-adenosyl-L-methionine</name>
        <dbReference type="ChEBI" id="CHEBI:59789"/>
    </ligand>
</feature>
<evidence type="ECO:0000313" key="8">
    <source>
        <dbReference type="EMBL" id="ORA77843.1"/>
    </source>
</evidence>
<name>A0A1X0DZJ1_9MYCO</name>
<evidence type="ECO:0000313" key="9">
    <source>
        <dbReference type="Proteomes" id="UP000192713"/>
    </source>
</evidence>
<keyword evidence="3 8" id="KW-0808">Transferase</keyword>
<dbReference type="AlphaFoldDB" id="A0A1X0DZJ1"/>
<dbReference type="GO" id="GO:0008610">
    <property type="term" value="P:lipid biosynthetic process"/>
    <property type="evidence" value="ECO:0007669"/>
    <property type="project" value="InterPro"/>
</dbReference>
<dbReference type="EMBL" id="MVHU01000027">
    <property type="protein sequence ID" value="ORA77843.1"/>
    <property type="molecule type" value="Genomic_DNA"/>
</dbReference>
<dbReference type="InterPro" id="IPR047672">
    <property type="entry name" value="CMAS_actinobact"/>
</dbReference>
<comment type="caution">
    <text evidence="8">The sequence shown here is derived from an EMBL/GenBank/DDBJ whole genome shotgun (WGS) entry which is preliminary data.</text>
</comment>
<evidence type="ECO:0000256" key="3">
    <source>
        <dbReference type="ARBA" id="ARBA00022679"/>
    </source>
</evidence>
<sequence length="304" mass="34494">MPKDLEPHFDDVQAHYDLSDEFFRLFLDPSQTYSCAYFEREDMTLEQAQLAKIDLSLGKLRLQPGMKLLDIGCGWGATMRRAVEKYDVNVVGLTLSKNQAVAAQAALDTMDTSRSRQVLLEGWECFDEPVDRIVSIGAFEHFGHERYDDFFTMTANVLPPDGVMLLHTISGLTYPQMQERGLPLTFAMARFIKFIVTEIFPGGRLPTIEMVQDHAAAAGFTLTQRQSLQPHYVRTLDCWARALESHREEAIAVQSQEVYDRYMRYLTGCSDGFRAGYIDVTQFTLEKQDSRRDPPAPGSSKPGR</sequence>
<dbReference type="PIRSF" id="PIRSF003085">
    <property type="entry name" value="CMAS"/>
    <property type="match status" value="1"/>
</dbReference>
<comment type="similarity">
    <text evidence="1">Belongs to the CFA/CMAS family.</text>
</comment>
<dbReference type="RefSeq" id="WP_083081950.1">
    <property type="nucleotide sequence ID" value="NZ_MVHU01000027.1"/>
</dbReference>
<evidence type="ECO:0000256" key="6">
    <source>
        <dbReference type="PIRSR" id="PIRSR003085-1"/>
    </source>
</evidence>
<dbReference type="GO" id="GO:0008168">
    <property type="term" value="F:methyltransferase activity"/>
    <property type="evidence" value="ECO:0007669"/>
    <property type="project" value="UniProtKB-KW"/>
</dbReference>
<dbReference type="FunFam" id="3.40.50.150:FF:000115">
    <property type="entry name" value="Cyclopropane mycolic acid synthase 1"/>
    <property type="match status" value="1"/>
</dbReference>
<accession>A0A1X0DZJ1</accession>
<protein>
    <submittedName>
        <fullName evidence="8">SAM-dependent methyltransferase</fullName>
    </submittedName>
</protein>
<evidence type="ECO:0000256" key="5">
    <source>
        <dbReference type="ARBA" id="ARBA00023098"/>
    </source>
</evidence>
<dbReference type="InterPro" id="IPR003333">
    <property type="entry name" value="CMAS"/>
</dbReference>
<proteinExistence type="inferred from homology"/>
<dbReference type="Pfam" id="PF02353">
    <property type="entry name" value="CMAS"/>
    <property type="match status" value="1"/>
</dbReference>
<feature type="active site" evidence="6">
    <location>
        <position position="269"/>
    </location>
</feature>
<evidence type="ECO:0000256" key="1">
    <source>
        <dbReference type="ARBA" id="ARBA00010815"/>
    </source>
</evidence>
<dbReference type="PANTHER" id="PTHR43667">
    <property type="entry name" value="CYCLOPROPANE-FATTY-ACYL-PHOSPHOLIPID SYNTHASE"/>
    <property type="match status" value="1"/>
</dbReference>
<reference evidence="8 9" key="1">
    <citation type="submission" date="2017-02" db="EMBL/GenBank/DDBJ databases">
        <title>The new phylogeny of genus Mycobacterium.</title>
        <authorList>
            <person name="Tortoli E."/>
            <person name="Trovato A."/>
            <person name="Cirillo D.M."/>
        </authorList>
    </citation>
    <scope>NUCLEOTIDE SEQUENCE [LARGE SCALE GENOMIC DNA]</scope>
    <source>
        <strain evidence="8 9">DSM 45093</strain>
    </source>
</reference>
<dbReference type="PANTHER" id="PTHR43667:SF1">
    <property type="entry name" value="CYCLOPROPANE-FATTY-ACYL-PHOSPHOLIPID SYNTHASE"/>
    <property type="match status" value="1"/>
</dbReference>
<dbReference type="InterPro" id="IPR050723">
    <property type="entry name" value="CFA/CMAS"/>
</dbReference>
<dbReference type="CDD" id="cd02440">
    <property type="entry name" value="AdoMet_MTases"/>
    <property type="match status" value="1"/>
</dbReference>
<dbReference type="Gene3D" id="3.40.50.150">
    <property type="entry name" value="Vaccinia Virus protein VP39"/>
    <property type="match status" value="1"/>
</dbReference>
<feature type="binding site" evidence="7">
    <location>
        <begin position="68"/>
        <end position="76"/>
    </location>
    <ligand>
        <name>S-adenosyl-L-methionine</name>
        <dbReference type="ChEBI" id="CHEBI:59789"/>
    </ligand>
</feature>
<gene>
    <name evidence="8" type="ORF">BST28_16530</name>
</gene>
<dbReference type="Proteomes" id="UP000192713">
    <property type="component" value="Unassembled WGS sequence"/>
</dbReference>
<evidence type="ECO:0000256" key="2">
    <source>
        <dbReference type="ARBA" id="ARBA00022603"/>
    </source>
</evidence>
<dbReference type="SUPFAM" id="SSF53335">
    <property type="entry name" value="S-adenosyl-L-methionine-dependent methyltransferases"/>
    <property type="match status" value="1"/>
</dbReference>
<feature type="binding site" evidence="7">
    <location>
        <begin position="123"/>
        <end position="124"/>
    </location>
    <ligand>
        <name>S-adenosyl-L-methionine</name>
        <dbReference type="ChEBI" id="CHEBI:59789"/>
    </ligand>
</feature>
<evidence type="ECO:0000256" key="4">
    <source>
        <dbReference type="ARBA" id="ARBA00022691"/>
    </source>
</evidence>
<organism evidence="8 9">
    <name type="scientific">Mycolicibacter kumamotonensis</name>
    <dbReference type="NCBI Taxonomy" id="354243"/>
    <lineage>
        <taxon>Bacteria</taxon>
        <taxon>Bacillati</taxon>
        <taxon>Actinomycetota</taxon>
        <taxon>Actinomycetes</taxon>
        <taxon>Mycobacteriales</taxon>
        <taxon>Mycobacteriaceae</taxon>
        <taxon>Mycolicibacter</taxon>
    </lineage>
</organism>
<keyword evidence="5" id="KW-0443">Lipid metabolism</keyword>
<feature type="binding site" evidence="7">
    <location>
        <begin position="33"/>
        <end position="34"/>
    </location>
    <ligand>
        <name>S-adenosyl-L-methionine</name>
        <dbReference type="ChEBI" id="CHEBI:59789"/>
    </ligand>
</feature>
<keyword evidence="4" id="KW-0949">S-adenosyl-L-methionine</keyword>
<dbReference type="NCBIfam" id="NF040660">
    <property type="entry name" value="mycolic_MTase"/>
    <property type="match status" value="1"/>
</dbReference>
<dbReference type="InterPro" id="IPR029063">
    <property type="entry name" value="SAM-dependent_MTases_sf"/>
</dbReference>
<dbReference type="GO" id="GO:0032259">
    <property type="term" value="P:methylation"/>
    <property type="evidence" value="ECO:0007669"/>
    <property type="project" value="UniProtKB-KW"/>
</dbReference>
<evidence type="ECO:0000256" key="7">
    <source>
        <dbReference type="PIRSR" id="PIRSR003085-2"/>
    </source>
</evidence>
<keyword evidence="2 8" id="KW-0489">Methyltransferase</keyword>